<name>A0ACC2NZX9_9HYME</name>
<sequence length="167" mass="19364">MHNKNIQTKNVESSKEPTQRRMTNFMLRDDVLKAEILWTTQRVMTKSSTRVFAESADCFPMMFTHSEIAQNVHIQKNKLSYAVTYGLGPYHQRELISGVSSCDVIRVSLDGAFNKVVHEGQMDLMIRYMKNREVHTRYLMSVFLEGKFLNTYRGTEFVEKNSQANKG</sequence>
<comment type="caution">
    <text evidence="1">The sequence shown here is derived from an EMBL/GenBank/DDBJ whole genome shotgun (WGS) entry which is preliminary data.</text>
</comment>
<gene>
    <name evidence="1" type="ORF">QAD02_012612</name>
</gene>
<evidence type="ECO:0000313" key="2">
    <source>
        <dbReference type="Proteomes" id="UP001239111"/>
    </source>
</evidence>
<dbReference type="Proteomes" id="UP001239111">
    <property type="component" value="Chromosome 2"/>
</dbReference>
<accession>A0ACC2NZX9</accession>
<organism evidence="1 2">
    <name type="scientific">Eretmocerus hayati</name>
    <dbReference type="NCBI Taxonomy" id="131215"/>
    <lineage>
        <taxon>Eukaryota</taxon>
        <taxon>Metazoa</taxon>
        <taxon>Ecdysozoa</taxon>
        <taxon>Arthropoda</taxon>
        <taxon>Hexapoda</taxon>
        <taxon>Insecta</taxon>
        <taxon>Pterygota</taxon>
        <taxon>Neoptera</taxon>
        <taxon>Endopterygota</taxon>
        <taxon>Hymenoptera</taxon>
        <taxon>Apocrita</taxon>
        <taxon>Proctotrupomorpha</taxon>
        <taxon>Chalcidoidea</taxon>
        <taxon>Aphelinidae</taxon>
        <taxon>Aphelininae</taxon>
        <taxon>Eretmocerus</taxon>
    </lineage>
</organism>
<dbReference type="EMBL" id="CM056742">
    <property type="protein sequence ID" value="KAJ8676825.1"/>
    <property type="molecule type" value="Genomic_DNA"/>
</dbReference>
<keyword evidence="2" id="KW-1185">Reference proteome</keyword>
<proteinExistence type="predicted"/>
<reference evidence="1" key="1">
    <citation type="submission" date="2023-04" db="EMBL/GenBank/DDBJ databases">
        <title>A chromosome-level genome assembly of the parasitoid wasp Eretmocerus hayati.</title>
        <authorList>
            <person name="Zhong Y."/>
            <person name="Liu S."/>
            <person name="Liu Y."/>
        </authorList>
    </citation>
    <scope>NUCLEOTIDE SEQUENCE</scope>
    <source>
        <strain evidence="1">ZJU_SS_LIU_2023</strain>
    </source>
</reference>
<protein>
    <submittedName>
        <fullName evidence="1">Uncharacterized protein</fullName>
    </submittedName>
</protein>
<evidence type="ECO:0000313" key="1">
    <source>
        <dbReference type="EMBL" id="KAJ8676825.1"/>
    </source>
</evidence>